<evidence type="ECO:0000256" key="2">
    <source>
        <dbReference type="PROSITE-ProRule" id="PRU00169"/>
    </source>
</evidence>
<dbReference type="InterPro" id="IPR011006">
    <property type="entry name" value="CheY-like_superfamily"/>
</dbReference>
<dbReference type="InterPro" id="IPR050595">
    <property type="entry name" value="Bact_response_regulator"/>
</dbReference>
<dbReference type="PANTHER" id="PTHR44591">
    <property type="entry name" value="STRESS RESPONSE REGULATOR PROTEIN 1"/>
    <property type="match status" value="1"/>
</dbReference>
<protein>
    <submittedName>
        <fullName evidence="4">Response regulator</fullName>
    </submittedName>
</protein>
<proteinExistence type="predicted"/>
<dbReference type="KEGG" id="plue:EWM63_02855"/>
<dbReference type="Pfam" id="PF00072">
    <property type="entry name" value="Response_reg"/>
    <property type="match status" value="1"/>
</dbReference>
<sequence>MNDPRDIDRATILIVDDTPDNIMLLSALLKERYRTKVATNGATALQILAAGGVDLVLLDVMMPDMDGLEACRRIVQDPRTADMPVIFTTAKSQPEDEARGLAAGAVDYITRPVSPPILFARVATHLALRAVRRDLARRNAELEALLAARGGSGQGGAAGKFEIP</sequence>
<dbReference type="RefSeq" id="WP_130185192.1">
    <property type="nucleotide sequence ID" value="NZ_CP035913.1"/>
</dbReference>
<dbReference type="EMBL" id="CP035913">
    <property type="protein sequence ID" value="QBE62055.1"/>
    <property type="molecule type" value="Genomic_DNA"/>
</dbReference>
<evidence type="ECO:0000313" key="4">
    <source>
        <dbReference type="EMBL" id="QBE62055.1"/>
    </source>
</evidence>
<name>A0A4P6KTY4_9BURK</name>
<keyword evidence="1 2" id="KW-0597">Phosphoprotein</keyword>
<dbReference type="Proteomes" id="UP000290637">
    <property type="component" value="Chromosome"/>
</dbReference>
<evidence type="ECO:0000313" key="5">
    <source>
        <dbReference type="Proteomes" id="UP000290637"/>
    </source>
</evidence>
<dbReference type="PANTHER" id="PTHR44591:SF3">
    <property type="entry name" value="RESPONSE REGULATORY DOMAIN-CONTAINING PROTEIN"/>
    <property type="match status" value="1"/>
</dbReference>
<dbReference type="SUPFAM" id="SSF52172">
    <property type="entry name" value="CheY-like"/>
    <property type="match status" value="1"/>
</dbReference>
<dbReference type="AlphaFoldDB" id="A0A4P6KTY4"/>
<evidence type="ECO:0000259" key="3">
    <source>
        <dbReference type="PROSITE" id="PS50110"/>
    </source>
</evidence>
<dbReference type="InterPro" id="IPR001789">
    <property type="entry name" value="Sig_transdc_resp-reg_receiver"/>
</dbReference>
<feature type="modified residue" description="4-aspartylphosphate" evidence="2">
    <location>
        <position position="59"/>
    </location>
</feature>
<dbReference type="PROSITE" id="PS50110">
    <property type="entry name" value="RESPONSE_REGULATORY"/>
    <property type="match status" value="1"/>
</dbReference>
<organism evidence="4 5">
    <name type="scientific">Pseudoduganella lutea</name>
    <dbReference type="NCBI Taxonomy" id="321985"/>
    <lineage>
        <taxon>Bacteria</taxon>
        <taxon>Pseudomonadati</taxon>
        <taxon>Pseudomonadota</taxon>
        <taxon>Betaproteobacteria</taxon>
        <taxon>Burkholderiales</taxon>
        <taxon>Oxalobacteraceae</taxon>
        <taxon>Telluria group</taxon>
        <taxon>Pseudoduganella</taxon>
    </lineage>
</organism>
<dbReference type="Gene3D" id="3.40.50.2300">
    <property type="match status" value="1"/>
</dbReference>
<dbReference type="OrthoDB" id="9800897at2"/>
<evidence type="ECO:0000256" key="1">
    <source>
        <dbReference type="ARBA" id="ARBA00022553"/>
    </source>
</evidence>
<dbReference type="GO" id="GO:0000160">
    <property type="term" value="P:phosphorelay signal transduction system"/>
    <property type="evidence" value="ECO:0007669"/>
    <property type="project" value="InterPro"/>
</dbReference>
<reference evidence="4 5" key="1">
    <citation type="submission" date="2019-02" db="EMBL/GenBank/DDBJ databases">
        <title>Draft Genome Sequences of Six Type Strains of the Genus Massilia.</title>
        <authorList>
            <person name="Miess H."/>
            <person name="Frediansyhah A."/>
            <person name="Gross H."/>
        </authorList>
    </citation>
    <scope>NUCLEOTIDE SEQUENCE [LARGE SCALE GENOMIC DNA]</scope>
    <source>
        <strain evidence="4 5">DSM 17473</strain>
    </source>
</reference>
<keyword evidence="5" id="KW-1185">Reference proteome</keyword>
<feature type="domain" description="Response regulatory" evidence="3">
    <location>
        <begin position="11"/>
        <end position="126"/>
    </location>
</feature>
<accession>A0A4P6KTY4</accession>
<dbReference type="SMART" id="SM00448">
    <property type="entry name" value="REC"/>
    <property type="match status" value="1"/>
</dbReference>
<gene>
    <name evidence="4" type="ORF">EWM63_02855</name>
</gene>